<gene>
    <name evidence="1" type="ORF">SEA_WEISS13_50</name>
</gene>
<evidence type="ECO:0000313" key="1">
    <source>
        <dbReference type="EMBL" id="AMB17264.1"/>
    </source>
</evidence>
<protein>
    <submittedName>
        <fullName evidence="1">Uncharacterized protein</fullName>
    </submittedName>
</protein>
<proteinExistence type="predicted"/>
<evidence type="ECO:0000313" key="2">
    <source>
        <dbReference type="Proteomes" id="UP000224265"/>
    </source>
</evidence>
<reference evidence="1 2" key="1">
    <citation type="submission" date="2015-08" db="EMBL/GenBank/DDBJ databases">
        <authorList>
            <person name="Adams C.A."/>
            <person name="Ardeshna N.S."/>
            <person name="Badithe A.V."/>
            <person name="Badrani J.H."/>
            <person name="Birkholz E.A."/>
            <person name="Butler M."/>
            <person name="Chu A."/>
            <person name="Farmer C.N."/>
            <person name="Frischer G.M."/>
            <person name="Hsieh L.Y."/>
            <person name="Jackson K.B."/>
            <person name="Kagy D.N."/>
            <person name="Kendall J.C."/>
            <person name="Lin C.Y."/>
            <person name="Morgan M.N."/>
            <person name="Nachnani R."/>
            <person name="Nadeau S.M."/>
            <person name="Parikh M."/>
            <person name="Perez M.V."/>
            <person name="Peters C.E."/>
            <person name="Pogliano J."/>
            <person name="Popescu N.I."/>
            <person name="Shiao R."/>
            <person name="Song C.L."/>
            <person name="Ting J.M."/>
            <person name="Udani D.R."/>
            <person name="Waller L.B."/>
            <person name="Wang A.Y."/>
            <person name="Wu C.E."/>
            <person name="Yang A.B."/>
            <person name="Yao J."/>
            <person name="Zhang B.H."/>
            <person name="Anders K.R."/>
            <person name="Bradley K.W."/>
            <person name="Asai D.J."/>
            <person name="Bowman C.A."/>
            <person name="Russell D.A."/>
            <person name="Pope W.H."/>
            <person name="Jacobs-Sera D."/>
            <person name="Hendrix R.W."/>
            <person name="Hatfull G.F."/>
        </authorList>
    </citation>
    <scope>NUCLEOTIDE SEQUENCE [LARGE SCALE GENOMIC DNA]</scope>
</reference>
<sequence>MMNVYKIDGLQLQAIRGYLKNPDTHTLRIMVDEEGVKVKFNQGPWSPALGELEKRN</sequence>
<organism evidence="1 2">
    <name type="scientific">Mycobacterium phage Weiss13</name>
    <dbReference type="NCBI Taxonomy" id="1784843"/>
    <lineage>
        <taxon>Viruses</taxon>
        <taxon>Duplodnaviria</taxon>
        <taxon>Heunggongvirae</taxon>
        <taxon>Uroviricota</taxon>
        <taxon>Caudoviricetes</taxon>
        <taxon>Papyrusvirus</taxon>
        <taxon>Papyrusvirus send513</taxon>
    </lineage>
</organism>
<dbReference type="EMBL" id="KT591076">
    <property type="protein sequence ID" value="AMB17264.1"/>
    <property type="molecule type" value="Genomic_DNA"/>
</dbReference>
<name>A0A109QIL2_9CAUD</name>
<accession>A0A109QIL2</accession>
<dbReference type="Proteomes" id="UP000224265">
    <property type="component" value="Segment"/>
</dbReference>